<dbReference type="Proteomes" id="UP000198802">
    <property type="component" value="Unassembled WGS sequence"/>
</dbReference>
<dbReference type="PANTHER" id="PTHR46696:SF1">
    <property type="entry name" value="CYTOCHROME P450 YJIB-RELATED"/>
    <property type="match status" value="1"/>
</dbReference>
<dbReference type="Gene3D" id="1.10.630.10">
    <property type="entry name" value="Cytochrome P450"/>
    <property type="match status" value="1"/>
</dbReference>
<evidence type="ECO:0000256" key="8">
    <source>
        <dbReference type="SAM" id="MobiDB-lite"/>
    </source>
</evidence>
<dbReference type="GO" id="GO:0020037">
    <property type="term" value="F:heme binding"/>
    <property type="evidence" value="ECO:0007669"/>
    <property type="project" value="InterPro"/>
</dbReference>
<dbReference type="FunFam" id="1.10.630.10:FF:000018">
    <property type="entry name" value="Cytochrome P450 monooxygenase"/>
    <property type="match status" value="1"/>
</dbReference>
<dbReference type="CDD" id="cd20625">
    <property type="entry name" value="CYP164-like"/>
    <property type="match status" value="1"/>
</dbReference>
<feature type="region of interest" description="Disordered" evidence="8">
    <location>
        <begin position="1"/>
        <end position="20"/>
    </location>
</feature>
<dbReference type="GO" id="GO:0004497">
    <property type="term" value="F:monooxygenase activity"/>
    <property type="evidence" value="ECO:0007669"/>
    <property type="project" value="UniProtKB-KW"/>
</dbReference>
<dbReference type="EMBL" id="FAOZ01000005">
    <property type="protein sequence ID" value="CUU55450.1"/>
    <property type="molecule type" value="Genomic_DNA"/>
</dbReference>
<accession>A0A0S4QLS7</accession>
<name>A0A0S4QLS7_9ACTN</name>
<evidence type="ECO:0000256" key="3">
    <source>
        <dbReference type="ARBA" id="ARBA00022723"/>
    </source>
</evidence>
<dbReference type="AlphaFoldDB" id="A0A0S4QLS7"/>
<organism evidence="9 10">
    <name type="scientific">Parafrankia irregularis</name>
    <dbReference type="NCBI Taxonomy" id="795642"/>
    <lineage>
        <taxon>Bacteria</taxon>
        <taxon>Bacillati</taxon>
        <taxon>Actinomycetota</taxon>
        <taxon>Actinomycetes</taxon>
        <taxon>Frankiales</taxon>
        <taxon>Frankiaceae</taxon>
        <taxon>Parafrankia</taxon>
    </lineage>
</organism>
<sequence length="403" mass="45011">MTDSTDLLFDPTDPATRRDPYPTYRRMRAEAPVWRSPEGVHYLSRYQDCYALFRNPALSYDTLTTRAFHDSLSPDPAVRERQLADARRSRTILELDPPEHTRMRGLLTRAFSVRTVEASEPMISGYVDQLLDGLNGPTIDLVSDFAVMLPVLVICDMLGVPVDERHQFIAIGHAVTRSVDPGVPVDDRNAANQRLRDYIATLVAIRREHPGDDLMTRLIEAADDGRLADEEELLSNTGLLLLAGFESTTNLITNAVYQLLSHPDQLAALTEEPAHIRTAIEEVLRFDPPVHMMRPRTITGDAQLGDTQFHQGDAVVPMLAAANRDPAEFEDAETFDIRRSVNRHMGFGLGHHMCLGAALARMEARLAVTRLFARFPALALATDEPAFRPHLTVRGFAELPVTF</sequence>
<keyword evidence="2 7" id="KW-0349">Heme</keyword>
<comment type="similarity">
    <text evidence="1 7">Belongs to the cytochrome P450 family.</text>
</comment>
<keyword evidence="10" id="KW-1185">Reference proteome</keyword>
<evidence type="ECO:0000256" key="5">
    <source>
        <dbReference type="ARBA" id="ARBA00023004"/>
    </source>
</evidence>
<dbReference type="InterPro" id="IPR002397">
    <property type="entry name" value="Cyt_P450_B"/>
</dbReference>
<protein>
    <submittedName>
        <fullName evidence="9">Cytochrome P450</fullName>
    </submittedName>
</protein>
<dbReference type="PANTHER" id="PTHR46696">
    <property type="entry name" value="P450, PUTATIVE (EUROFUNG)-RELATED"/>
    <property type="match status" value="1"/>
</dbReference>
<keyword evidence="6 7" id="KW-0503">Monooxygenase</keyword>
<evidence type="ECO:0000313" key="9">
    <source>
        <dbReference type="EMBL" id="CUU55450.1"/>
    </source>
</evidence>
<evidence type="ECO:0000256" key="6">
    <source>
        <dbReference type="ARBA" id="ARBA00023033"/>
    </source>
</evidence>
<dbReference type="PRINTS" id="PR00359">
    <property type="entry name" value="BP450"/>
</dbReference>
<evidence type="ECO:0000313" key="10">
    <source>
        <dbReference type="Proteomes" id="UP000198802"/>
    </source>
</evidence>
<reference evidence="10" key="1">
    <citation type="submission" date="2015-11" db="EMBL/GenBank/DDBJ databases">
        <authorList>
            <person name="Varghese N."/>
        </authorList>
    </citation>
    <scope>NUCLEOTIDE SEQUENCE [LARGE SCALE GENOMIC DNA]</scope>
    <source>
        <strain evidence="10">DSM 45899</strain>
    </source>
</reference>
<dbReference type="InterPro" id="IPR001128">
    <property type="entry name" value="Cyt_P450"/>
</dbReference>
<keyword evidence="5 7" id="KW-0408">Iron</keyword>
<keyword evidence="3 7" id="KW-0479">Metal-binding</keyword>
<dbReference type="SUPFAM" id="SSF48264">
    <property type="entry name" value="Cytochrome P450"/>
    <property type="match status" value="1"/>
</dbReference>
<evidence type="ECO:0000256" key="7">
    <source>
        <dbReference type="RuleBase" id="RU000461"/>
    </source>
</evidence>
<gene>
    <name evidence="9" type="ORF">Ga0074812_105100</name>
</gene>
<dbReference type="InterPro" id="IPR017972">
    <property type="entry name" value="Cyt_P450_CS"/>
</dbReference>
<dbReference type="Pfam" id="PF00067">
    <property type="entry name" value="p450"/>
    <property type="match status" value="1"/>
</dbReference>
<dbReference type="PRINTS" id="PR00385">
    <property type="entry name" value="P450"/>
</dbReference>
<evidence type="ECO:0000256" key="4">
    <source>
        <dbReference type="ARBA" id="ARBA00023002"/>
    </source>
</evidence>
<evidence type="ECO:0000256" key="1">
    <source>
        <dbReference type="ARBA" id="ARBA00010617"/>
    </source>
</evidence>
<proteinExistence type="inferred from homology"/>
<dbReference type="InterPro" id="IPR036396">
    <property type="entry name" value="Cyt_P450_sf"/>
</dbReference>
<evidence type="ECO:0000256" key="2">
    <source>
        <dbReference type="ARBA" id="ARBA00022617"/>
    </source>
</evidence>
<dbReference type="GO" id="GO:0005506">
    <property type="term" value="F:iron ion binding"/>
    <property type="evidence" value="ECO:0007669"/>
    <property type="project" value="InterPro"/>
</dbReference>
<dbReference type="GO" id="GO:0016705">
    <property type="term" value="F:oxidoreductase activity, acting on paired donors, with incorporation or reduction of molecular oxygen"/>
    <property type="evidence" value="ECO:0007669"/>
    <property type="project" value="InterPro"/>
</dbReference>
<dbReference type="RefSeq" id="WP_165615549.1">
    <property type="nucleotide sequence ID" value="NZ_FAOZ01000005.1"/>
</dbReference>
<keyword evidence="4 7" id="KW-0560">Oxidoreductase</keyword>
<dbReference type="PROSITE" id="PS00086">
    <property type="entry name" value="CYTOCHROME_P450"/>
    <property type="match status" value="1"/>
</dbReference>